<dbReference type="AlphaFoldDB" id="A0AAW2WC25"/>
<dbReference type="PANTHER" id="PTHR45749:SF35">
    <property type="entry name" value="AC-LIKE TRANSPOSASE-RELATED"/>
    <property type="match status" value="1"/>
</dbReference>
<dbReference type="EMBL" id="JACGWJ010000002">
    <property type="protein sequence ID" value="KAL0437792.1"/>
    <property type="molecule type" value="Genomic_DNA"/>
</dbReference>
<proteinExistence type="predicted"/>
<reference evidence="2" key="2">
    <citation type="journal article" date="2024" name="Plant">
        <title>Genomic evolution and insights into agronomic trait innovations of Sesamum species.</title>
        <authorList>
            <person name="Miao H."/>
            <person name="Wang L."/>
            <person name="Qu L."/>
            <person name="Liu H."/>
            <person name="Sun Y."/>
            <person name="Le M."/>
            <person name="Wang Q."/>
            <person name="Wei S."/>
            <person name="Zheng Y."/>
            <person name="Lin W."/>
            <person name="Duan Y."/>
            <person name="Cao H."/>
            <person name="Xiong S."/>
            <person name="Wang X."/>
            <person name="Wei L."/>
            <person name="Li C."/>
            <person name="Ma Q."/>
            <person name="Ju M."/>
            <person name="Zhao R."/>
            <person name="Li G."/>
            <person name="Mu C."/>
            <person name="Tian Q."/>
            <person name="Mei H."/>
            <person name="Zhang T."/>
            <person name="Gao T."/>
            <person name="Zhang H."/>
        </authorList>
    </citation>
    <scope>NUCLEOTIDE SEQUENCE</scope>
    <source>
        <strain evidence="2">G02</strain>
    </source>
</reference>
<comment type="caution">
    <text evidence="2">The sequence shown here is derived from an EMBL/GenBank/DDBJ whole genome shotgun (WGS) entry which is preliminary data.</text>
</comment>
<gene>
    <name evidence="2" type="ORF">Sradi_0487100</name>
</gene>
<evidence type="ECO:0000259" key="1">
    <source>
        <dbReference type="Pfam" id="PF05699"/>
    </source>
</evidence>
<evidence type="ECO:0000313" key="2">
    <source>
        <dbReference type="EMBL" id="KAL0437792.1"/>
    </source>
</evidence>
<dbReference type="PANTHER" id="PTHR45749">
    <property type="match status" value="1"/>
</dbReference>
<dbReference type="GO" id="GO:0046983">
    <property type="term" value="F:protein dimerization activity"/>
    <property type="evidence" value="ECO:0007669"/>
    <property type="project" value="InterPro"/>
</dbReference>
<organism evidence="2">
    <name type="scientific">Sesamum radiatum</name>
    <name type="common">Black benniseed</name>
    <dbReference type="NCBI Taxonomy" id="300843"/>
    <lineage>
        <taxon>Eukaryota</taxon>
        <taxon>Viridiplantae</taxon>
        <taxon>Streptophyta</taxon>
        <taxon>Embryophyta</taxon>
        <taxon>Tracheophyta</taxon>
        <taxon>Spermatophyta</taxon>
        <taxon>Magnoliopsida</taxon>
        <taxon>eudicotyledons</taxon>
        <taxon>Gunneridae</taxon>
        <taxon>Pentapetalae</taxon>
        <taxon>asterids</taxon>
        <taxon>lamiids</taxon>
        <taxon>Lamiales</taxon>
        <taxon>Pedaliaceae</taxon>
        <taxon>Sesamum</taxon>
    </lineage>
</organism>
<name>A0AAW2WC25_SESRA</name>
<dbReference type="InterPro" id="IPR008906">
    <property type="entry name" value="HATC_C_dom"/>
</dbReference>
<dbReference type="Pfam" id="PF05699">
    <property type="entry name" value="Dimer_Tnp_hAT"/>
    <property type="match status" value="1"/>
</dbReference>
<reference evidence="2" key="1">
    <citation type="submission" date="2020-06" db="EMBL/GenBank/DDBJ databases">
        <authorList>
            <person name="Li T."/>
            <person name="Hu X."/>
            <person name="Zhang T."/>
            <person name="Song X."/>
            <person name="Zhang H."/>
            <person name="Dai N."/>
            <person name="Sheng W."/>
            <person name="Hou X."/>
            <person name="Wei L."/>
        </authorList>
    </citation>
    <scope>NUCLEOTIDE SEQUENCE</scope>
    <source>
        <strain evidence="2">G02</strain>
        <tissue evidence="2">Leaf</tissue>
    </source>
</reference>
<sequence length="190" mass="21765">MSIDSSIEQIDGALAFFEGYRTIGFATSMNIAKELAFVMDVEPTFPVKRRVLRKNSMMKIQMMKMFEELKRFESIFGFLLDSKRLKLLDESELCQCCNKLHSTFSHGDKFDVDLNDLYSELKILQGTLPNKFISAINILEFANTLNCFPNISIACRILLTVPMIIASAERSFSKLKLLKTYLRSSMSQEN</sequence>
<accession>A0AAW2WC25</accession>
<feature type="domain" description="HAT C-terminal dimerisation" evidence="1">
    <location>
        <begin position="115"/>
        <end position="189"/>
    </location>
</feature>
<protein>
    <recommendedName>
        <fullName evidence="1">HAT C-terminal dimerisation domain-containing protein</fullName>
    </recommendedName>
</protein>